<dbReference type="PANTHER" id="PTHR46333">
    <property type="entry name" value="CYTOKINESIS PROTEIN 3"/>
    <property type="match status" value="1"/>
</dbReference>
<dbReference type="Gene3D" id="3.10.620.30">
    <property type="match status" value="1"/>
</dbReference>
<dbReference type="EMBL" id="JAHQCX010000001">
    <property type="protein sequence ID" value="MBU9724632.1"/>
    <property type="molecule type" value="Genomic_DNA"/>
</dbReference>
<dbReference type="Proteomes" id="UP001314681">
    <property type="component" value="Unassembled WGS sequence"/>
</dbReference>
<reference evidence="4 5" key="1">
    <citation type="submission" date="2021-06" db="EMBL/GenBank/DDBJ databases">
        <title>Description of novel taxa of the family Lachnospiraceae.</title>
        <authorList>
            <person name="Chaplin A.V."/>
            <person name="Sokolova S.R."/>
            <person name="Pikina A.P."/>
            <person name="Korzhanova M."/>
            <person name="Belova V."/>
            <person name="Korostin D."/>
            <person name="Efimov B.A."/>
        </authorList>
    </citation>
    <scope>NUCLEOTIDE SEQUENCE [LARGE SCALE GENOMIC DNA]</scope>
    <source>
        <strain evidence="4 5">ASD4241</strain>
    </source>
</reference>
<feature type="region of interest" description="Disordered" evidence="1">
    <location>
        <begin position="33"/>
        <end position="152"/>
    </location>
</feature>
<keyword evidence="2" id="KW-0732">Signal</keyword>
<dbReference type="InterPro" id="IPR052557">
    <property type="entry name" value="CAP/Cytokinesis_protein"/>
</dbReference>
<feature type="chain" id="PRO_5045246461" evidence="2">
    <location>
        <begin position="24"/>
        <end position="1155"/>
    </location>
</feature>
<dbReference type="PANTHER" id="PTHR46333:SF2">
    <property type="entry name" value="CYTOKINESIS PROTEIN 3"/>
    <property type="match status" value="1"/>
</dbReference>
<keyword evidence="5" id="KW-1185">Reference proteome</keyword>
<dbReference type="Gene3D" id="2.60.40.3760">
    <property type="match status" value="7"/>
</dbReference>
<dbReference type="RefSeq" id="WP_158351709.1">
    <property type="nucleotide sequence ID" value="NZ_JAHQCX010000001.1"/>
</dbReference>
<evidence type="ECO:0000259" key="3">
    <source>
        <dbReference type="Pfam" id="PF01841"/>
    </source>
</evidence>
<evidence type="ECO:0000256" key="2">
    <source>
        <dbReference type="SAM" id="SignalP"/>
    </source>
</evidence>
<gene>
    <name evidence="4" type="ORF">KTH90_01250</name>
</gene>
<evidence type="ECO:0000313" key="5">
    <source>
        <dbReference type="Proteomes" id="UP001314681"/>
    </source>
</evidence>
<protein>
    <submittedName>
        <fullName evidence="4">GBS Bsp-like repeat-containing protein</fullName>
    </submittedName>
</protein>
<feature type="signal peptide" evidence="2">
    <location>
        <begin position="1"/>
        <end position="23"/>
    </location>
</feature>
<dbReference type="InterPro" id="IPR002931">
    <property type="entry name" value="Transglutaminase-like"/>
</dbReference>
<feature type="compositionally biased region" description="Low complexity" evidence="1">
    <location>
        <begin position="33"/>
        <end position="42"/>
    </location>
</feature>
<dbReference type="InterPro" id="IPR013688">
    <property type="entry name" value="GBS_Bsp-like"/>
</dbReference>
<evidence type="ECO:0000256" key="1">
    <source>
        <dbReference type="SAM" id="MobiDB-lite"/>
    </source>
</evidence>
<dbReference type="SUPFAM" id="SSF54001">
    <property type="entry name" value="Cysteine proteinases"/>
    <property type="match status" value="1"/>
</dbReference>
<evidence type="ECO:0000313" key="4">
    <source>
        <dbReference type="EMBL" id="MBU9724632.1"/>
    </source>
</evidence>
<dbReference type="InterPro" id="IPR038765">
    <property type="entry name" value="Papain-like_cys_pep_sf"/>
</dbReference>
<name>A0ABS6K2P4_9FIRM</name>
<organism evidence="4 5">
    <name type="scientific">Diplocloster modestus</name>
    <dbReference type="NCBI Taxonomy" id="2850322"/>
    <lineage>
        <taxon>Bacteria</taxon>
        <taxon>Bacillati</taxon>
        <taxon>Bacillota</taxon>
        <taxon>Clostridia</taxon>
        <taxon>Lachnospirales</taxon>
        <taxon>Lachnospiraceae</taxon>
        <taxon>Diplocloster</taxon>
    </lineage>
</organism>
<accession>A0ABS6K2P4</accession>
<sequence>MKHTCKVLLALTLSIIMSMPVYAMDLGVTNNGTSTNVTTESEPTPLPTIQPDVLQSATPAPTNSPSPSVIPSVSPGIDIPVAPEPSDTERPDSSPTPHPEDSATQNTPEPDADEGKDLSGNTESEKEEDIIKNQLSNDQTTENSEQASDMEEVTSYQDYDINPYYKELLDQNQFESSENQTTVNRLAQTYSDSNTFYIIDDAISYIKYQTRCRQTNLSFTLYDTRKSWKTTFLDAMHGAMQELPGCAPDEGDYLMFSYYYSNATGYSYYDKYTYNISVVYWSTAAQEEQVNLKINSILNELNIWNGSEYEKIKAVYDYIIKHVTYDDTLQKHSAYNALVENNAVCQGYVLAVHRLLKHLGVSTRIIPGDAGGAHAWNIAAINGLYYNLDATWDECVNLPFYSYEYFLKNMADFPGHSRDYDYSTSEFMNKYPMATLSYGSPGYEYGKPKVSVTFDYLDNLIDVKISGLSSSVSAVTVPVWSEVNGQDDLTYLSASKWYDDSWRVSIDLRDHNYDSGIYNIHVYARYGTAYEGIYYTTTTVDAWNNGNISILNKNETAGLFNVIIKNLAAPGGIKQVRVAVWSNINGQDDLKWYSAYKNGSTYNAYIDIANHNFDSGIYNIHVYYQNVGGYEKIAGTTTTVMKLAAENSILTLDKDLSQATITAILQNPRLGASDSGILFAVWNTANGQDDLRWYNADKSDDSTYYTYISVMDHKDGIGTSYNVHAYTKLANGSPGRFITGSVINMEGITGGKITSSVDSKGGKFSFNVTELKSPAMMSSITAAVWSKSNGQDDLKWYYSNYNLGKASVTVDTGNHNYDTGIYYIHVYAKDSRGIHQLVKTATVDMSIDNSNIALQLDKSKDEGQISATLSNAKIGNGLNGVLFAVWSSVNGQDDLKWYPASKINNSTYKLNINISDHKYDTGQYNIHAYSRSSAGMPYSCLKTGKISVASIDGGKVSITNKDNNTGSFIARISGISSPAGIANVQVAVWSEVNGQDDLKWYSAFKTGDEYLAYIYTSNHSYDNGAYQIHAYTTDKRGVKKLVGVTSTVMNINFNNISMEILQNPTNSDLVTVTLYNTKLKRGNSGVMIAVWSDVKGQDDLHWYKATQLNMTTYQITFSLKQYHNSTRGLYNFHAYTQNASGAVGSCLKTSTEKIK</sequence>
<dbReference type="Pfam" id="PF08481">
    <property type="entry name" value="GBS_Bsp-like"/>
    <property type="match status" value="7"/>
</dbReference>
<feature type="domain" description="Transglutaminase-like" evidence="3">
    <location>
        <begin position="305"/>
        <end position="389"/>
    </location>
</feature>
<proteinExistence type="predicted"/>
<feature type="compositionally biased region" description="Low complexity" evidence="1">
    <location>
        <begin position="56"/>
        <end position="81"/>
    </location>
</feature>
<comment type="caution">
    <text evidence="4">The sequence shown here is derived from an EMBL/GenBank/DDBJ whole genome shotgun (WGS) entry which is preliminary data.</text>
</comment>
<feature type="compositionally biased region" description="Polar residues" evidence="1">
    <location>
        <begin position="133"/>
        <end position="147"/>
    </location>
</feature>
<dbReference type="Pfam" id="PF01841">
    <property type="entry name" value="Transglut_core"/>
    <property type="match status" value="1"/>
</dbReference>